<feature type="domain" description="FecR protein" evidence="1">
    <location>
        <begin position="115"/>
        <end position="204"/>
    </location>
</feature>
<comment type="caution">
    <text evidence="3">The sequence shown here is derived from an EMBL/GenBank/DDBJ whole genome shotgun (WGS) entry which is preliminary data.</text>
</comment>
<dbReference type="PIRSF" id="PIRSF018266">
    <property type="entry name" value="FecR"/>
    <property type="match status" value="1"/>
</dbReference>
<organism evidence="3 4">
    <name type="scientific">Telmatospirillum siberiense</name>
    <dbReference type="NCBI Taxonomy" id="382514"/>
    <lineage>
        <taxon>Bacteria</taxon>
        <taxon>Pseudomonadati</taxon>
        <taxon>Pseudomonadota</taxon>
        <taxon>Alphaproteobacteria</taxon>
        <taxon>Rhodospirillales</taxon>
        <taxon>Rhodospirillaceae</taxon>
        <taxon>Telmatospirillum</taxon>
    </lineage>
</organism>
<evidence type="ECO:0000313" key="4">
    <source>
        <dbReference type="Proteomes" id="UP000233293"/>
    </source>
</evidence>
<dbReference type="EMBL" id="PIUM01000026">
    <property type="protein sequence ID" value="PKU22850.1"/>
    <property type="molecule type" value="Genomic_DNA"/>
</dbReference>
<dbReference type="GO" id="GO:0016989">
    <property type="term" value="F:sigma factor antagonist activity"/>
    <property type="evidence" value="ECO:0007669"/>
    <property type="project" value="TreeGrafter"/>
</dbReference>
<dbReference type="InterPro" id="IPR032623">
    <property type="entry name" value="FecR_N"/>
</dbReference>
<gene>
    <name evidence="3" type="ORF">CWS72_19545</name>
</gene>
<feature type="domain" description="FecR N-terminal" evidence="2">
    <location>
        <begin position="15"/>
        <end position="56"/>
    </location>
</feature>
<dbReference type="InterPro" id="IPR006860">
    <property type="entry name" value="FecR"/>
</dbReference>
<dbReference type="PANTHER" id="PTHR30273">
    <property type="entry name" value="PERIPLASMIC SIGNAL SENSOR AND SIGMA FACTOR ACTIVATOR FECR-RELATED"/>
    <property type="match status" value="1"/>
</dbReference>
<evidence type="ECO:0000313" key="3">
    <source>
        <dbReference type="EMBL" id="PKU22850.1"/>
    </source>
</evidence>
<dbReference type="InterPro" id="IPR012373">
    <property type="entry name" value="Ferrdict_sens_TM"/>
</dbReference>
<dbReference type="Gene3D" id="2.60.120.1440">
    <property type="match status" value="1"/>
</dbReference>
<dbReference type="Proteomes" id="UP000233293">
    <property type="component" value="Unassembled WGS sequence"/>
</dbReference>
<dbReference type="OrthoDB" id="1098280at2"/>
<accession>A0A2N3PR14</accession>
<reference evidence="4" key="1">
    <citation type="submission" date="2017-12" db="EMBL/GenBank/DDBJ databases">
        <title>Draft genome sequence of Telmatospirillum siberiense 26-4b1T, an acidotolerant peatland alphaproteobacterium potentially involved in sulfur cycling.</title>
        <authorList>
            <person name="Hausmann B."/>
            <person name="Pjevac P."/>
            <person name="Schreck K."/>
            <person name="Herbold C.W."/>
            <person name="Daims H."/>
            <person name="Wagner M."/>
            <person name="Pester M."/>
            <person name="Loy A."/>
        </authorList>
    </citation>
    <scope>NUCLEOTIDE SEQUENCE [LARGE SCALE GENOMIC DNA]</scope>
    <source>
        <strain evidence="4">26-4b1</strain>
    </source>
</reference>
<sequence>MTVERDGRVDATMMEEALRWCVVLHDGDATEIDHRDFTGWLAEGPAHEEAWCRAQATWAYAARAEPAFRRTEEPGRSSPAHRPTRWQGWALAASVTLLVCTGVVAGRPDLLADQRTAAGERRTVTLEDGSTVEMGSSSALSTVMDGQTRRILLYRGEAFFTVAPDAARPFDVEAAGGRSRALGTAFDVKANDGAVTVTVAEHAVAVSVPGRSEITVHQGQQVRYGSEGLDEVGPADLRQTQAWQRDRLIFQEAPLAQVVAELSRCRGGMIVITDRKLAALPVTAVFDTTRVGEALQTMASTLPVRLTDLGGMLTLIRPAD</sequence>
<dbReference type="PANTHER" id="PTHR30273:SF2">
    <property type="entry name" value="PROTEIN FECR"/>
    <property type="match status" value="1"/>
</dbReference>
<keyword evidence="4" id="KW-1185">Reference proteome</keyword>
<proteinExistence type="predicted"/>
<name>A0A2N3PR14_9PROT</name>
<protein>
    <submittedName>
        <fullName evidence="3">Iron dicitrate transport regulator FecR</fullName>
    </submittedName>
</protein>
<dbReference type="RefSeq" id="WP_101252323.1">
    <property type="nucleotide sequence ID" value="NZ_PIUM01000026.1"/>
</dbReference>
<dbReference type="Gene3D" id="3.55.50.30">
    <property type="match status" value="1"/>
</dbReference>
<dbReference type="AlphaFoldDB" id="A0A2N3PR14"/>
<evidence type="ECO:0000259" key="1">
    <source>
        <dbReference type="Pfam" id="PF04773"/>
    </source>
</evidence>
<dbReference type="Pfam" id="PF16220">
    <property type="entry name" value="DUF4880"/>
    <property type="match status" value="1"/>
</dbReference>
<evidence type="ECO:0000259" key="2">
    <source>
        <dbReference type="Pfam" id="PF16220"/>
    </source>
</evidence>
<dbReference type="Pfam" id="PF04773">
    <property type="entry name" value="FecR"/>
    <property type="match status" value="1"/>
</dbReference>